<organism evidence="2 3">
    <name type="scientific">Imtechella halotolerans K1</name>
    <dbReference type="NCBI Taxonomy" id="946077"/>
    <lineage>
        <taxon>Bacteria</taxon>
        <taxon>Pseudomonadati</taxon>
        <taxon>Bacteroidota</taxon>
        <taxon>Flavobacteriia</taxon>
        <taxon>Flavobacteriales</taxon>
        <taxon>Flavobacteriaceae</taxon>
        <taxon>Imtechella</taxon>
    </lineage>
</organism>
<evidence type="ECO:0000259" key="1">
    <source>
        <dbReference type="PROSITE" id="PS50835"/>
    </source>
</evidence>
<proteinExistence type="predicted"/>
<protein>
    <recommendedName>
        <fullName evidence="1">Ig-like domain-containing protein</fullName>
    </recommendedName>
</protein>
<dbReference type="OrthoDB" id="678019at2"/>
<dbReference type="AlphaFoldDB" id="I0WJF4"/>
<name>I0WJF4_9FLAO</name>
<evidence type="ECO:0000313" key="3">
    <source>
        <dbReference type="Proteomes" id="UP000005938"/>
    </source>
</evidence>
<dbReference type="PANTHER" id="PTHR46013">
    <property type="entry name" value="VASCULAR CELL ADHESION MOLECULE 1"/>
    <property type="match status" value="1"/>
</dbReference>
<reference evidence="2 3" key="1">
    <citation type="journal article" date="2012" name="J. Bacteriol.">
        <title>Genome Sequence of the Halotolerant Bacterium Imtechella halotolerans K1T.</title>
        <authorList>
            <person name="Kumar S."/>
            <person name="Vikram S."/>
            <person name="Subramanian S."/>
            <person name="Raghava G.P."/>
            <person name="Pinnaka A.K."/>
        </authorList>
    </citation>
    <scope>NUCLEOTIDE SEQUENCE [LARGE SCALE GENOMIC DNA]</scope>
    <source>
        <strain evidence="2 3">K1</strain>
    </source>
</reference>
<dbReference type="InterPro" id="IPR036179">
    <property type="entry name" value="Ig-like_dom_sf"/>
</dbReference>
<gene>
    <name evidence="2" type="ORF">W5A_00815</name>
</gene>
<feature type="domain" description="Ig-like" evidence="1">
    <location>
        <begin position="495"/>
        <end position="569"/>
    </location>
</feature>
<dbReference type="Pfam" id="PF13585">
    <property type="entry name" value="CHU_C"/>
    <property type="match status" value="1"/>
</dbReference>
<dbReference type="InterPro" id="IPR007110">
    <property type="entry name" value="Ig-like_dom"/>
</dbReference>
<dbReference type="eggNOG" id="COG1520">
    <property type="taxonomic scope" value="Bacteria"/>
</dbReference>
<dbReference type="PATRIC" id="fig|946077.3.peg.166"/>
<dbReference type="PROSITE" id="PS50835">
    <property type="entry name" value="IG_LIKE"/>
    <property type="match status" value="1"/>
</dbReference>
<dbReference type="Proteomes" id="UP000005938">
    <property type="component" value="Unassembled WGS sequence"/>
</dbReference>
<dbReference type="RefSeq" id="WP_008236417.1">
    <property type="nucleotide sequence ID" value="NZ_AJJU01000002.1"/>
</dbReference>
<dbReference type="InterPro" id="IPR013783">
    <property type="entry name" value="Ig-like_fold"/>
</dbReference>
<accession>I0WJF4</accession>
<dbReference type="STRING" id="946077.W5A_00815"/>
<dbReference type="EMBL" id="AJJU01000002">
    <property type="protein sequence ID" value="EID76520.1"/>
    <property type="molecule type" value="Genomic_DNA"/>
</dbReference>
<evidence type="ECO:0000313" key="2">
    <source>
        <dbReference type="EMBL" id="EID76520.1"/>
    </source>
</evidence>
<sequence>MNTILRAQTSRLLIVALVLLCVNSVSYGQNLKKPTLLFTAPCASENFNQYKVNFSWDPPLVSSTNTFTLELSDASGSFSSPTTLTTVSNMNTTLNFDFTFSFPTNTAGNNFRVRVRSSNPALISPESNTFEAYYLNINQPLVINNYENIILCNNATATIQVNNFPNEPAYRWYKDNLLISGQTGSSLQVSQPGTYYARLEYGPNCSSVTTSNYVTVSSSGTASIAINGSNSIDLCTNSNHTLTASPVDPTLDYFWYKDNTLVASGLGMSSYTIDTSVQTAEGTYHVEASKQGTCRQASGNVVAKFTDFTATITNQDTTMIMPWDTVTLNTSTSAVSPTYQWFKDGVAINGATSATLIATDKGVYYAEITQNNGCISTKATKNITIKHPDQFTVTIGTISSYNSCQSTQATIGVTEIRYWYEGNINPINPTNYNQFSYSWTNNGTAIPSATTTNYTIGSDIENGTYQLTIAVAGLTATSNTLTIQLATSNPIAILGSTTLALCTGTNHTLEADINDSSLTYTWYKDNNQVANGAGLYTYTIDTNSPSASGTYYVTVTKPNFCTQTSAPVTANFESFSASLSPNADTLLMPWESVTITALTNASNPSYAWYQNGQLINGVTAATLTVSQPGNYYAIVTENTSCNANVTTETISVSHPQTFTLTIGETSTYTACTSTDINLGVVELRASIADGTSVIVPVSEYIYFSKEWQKDNTTVNGQTAASISLNTENENGNYQLIFKLNSYTAISNSFNVQLANSQILSIIGNDNVILCPQSSYTLEASIQDNTKTYTWFKDNVQVSSGIAQYTYNITEAGTYYVTTNKSGFCSQTSQTITVSENSLFANLVNTEEVMILPYQTTDINVTTNMNNPTYVWYKDNVLLAGETGATLTVNAPGTYHAVVSQNNGCTYSATTETKTVLFPDEITATIAIQGTFSSCDSTNATLSIATLTAETYSGIVQTIPITDYIHYNFSWLNSGIPISGETNYTITIPSTNPTGTYELRVMLGTLLAFSNTIDITFVSIEDVTISSPDTVLCDNSTILLSSSTNLPEYTYQWYRNGTAIVNSNMPTYSVTQDGSYLLEISYNGCVKQSNTITIVPVNEDLITLDSPKTINIPEGYTKVVTASGGDSYLWMDPNGTVISSSNSATLSLEGIYTLIATVGSCDIVMEITVRYQVSLVIPNVISPNMDGFNDQWVIPVEYAYNEDVEVYIFTQKGEVLLKTNAYQNNWPEVPLTNTGKGNTPVYFYKLIRNNMVLKQGTITIVN</sequence>
<keyword evidence="3" id="KW-1185">Reference proteome</keyword>
<dbReference type="PANTHER" id="PTHR46013:SF4">
    <property type="entry name" value="B-CELL RECEPTOR CD22-RELATED"/>
    <property type="match status" value="1"/>
</dbReference>
<dbReference type="SUPFAM" id="SSF48726">
    <property type="entry name" value="Immunoglobulin"/>
    <property type="match status" value="2"/>
</dbReference>
<comment type="caution">
    <text evidence="2">The sequence shown here is derived from an EMBL/GenBank/DDBJ whole genome shotgun (WGS) entry which is preliminary data.</text>
</comment>
<dbReference type="Gene3D" id="2.60.40.10">
    <property type="entry name" value="Immunoglobulins"/>
    <property type="match status" value="6"/>
</dbReference>